<dbReference type="Proteomes" id="UP000779900">
    <property type="component" value="Unassembled WGS sequence"/>
</dbReference>
<organism evidence="1 2">
    <name type="scientific">candidate division WOR-3 bacterium</name>
    <dbReference type="NCBI Taxonomy" id="2052148"/>
    <lineage>
        <taxon>Bacteria</taxon>
        <taxon>Bacteria division WOR-3</taxon>
    </lineage>
</organism>
<accession>A0A938BNV3</accession>
<reference evidence="1" key="1">
    <citation type="submission" date="2019-03" db="EMBL/GenBank/DDBJ databases">
        <title>Lake Tanganyika Metagenome-Assembled Genomes (MAGs).</title>
        <authorList>
            <person name="Tran P."/>
        </authorList>
    </citation>
    <scope>NUCLEOTIDE SEQUENCE</scope>
    <source>
        <strain evidence="1">K_DeepCast_150m_m2_040</strain>
    </source>
</reference>
<comment type="caution">
    <text evidence="1">The sequence shown here is derived from an EMBL/GenBank/DDBJ whole genome shotgun (WGS) entry which is preliminary data.</text>
</comment>
<evidence type="ECO:0000313" key="2">
    <source>
        <dbReference type="Proteomes" id="UP000779900"/>
    </source>
</evidence>
<dbReference type="AlphaFoldDB" id="A0A938BNV3"/>
<dbReference type="Gene3D" id="2.40.360.20">
    <property type="match status" value="1"/>
</dbReference>
<sequence length="214" mass="22704">MNSPVRGMFIVAATAAAVLTGMNCDPNAGSVFPLTLGSTWNTESRSLGGPSGGVLDTSQTAVTTTTALEKAVLTNGKEVVRFRHESAVHEFDPDSSYSSTTETLLREENEVIMVYAALDDTTGDTLMLLNPAVGQNWGQGTATAIVIGQETVTVPAGTYKKAWKVKTVANLGVMTVEVHTWYARGVGNVKMHSEAEFMGSVEVIDEELTSATIK</sequence>
<gene>
    <name evidence="1" type="ORF">FJY68_01635</name>
</gene>
<proteinExistence type="predicted"/>
<evidence type="ECO:0000313" key="1">
    <source>
        <dbReference type="EMBL" id="MBM3330536.1"/>
    </source>
</evidence>
<dbReference type="EMBL" id="VGIR01000005">
    <property type="protein sequence ID" value="MBM3330536.1"/>
    <property type="molecule type" value="Genomic_DNA"/>
</dbReference>
<protein>
    <submittedName>
        <fullName evidence="1">Uncharacterized protein</fullName>
    </submittedName>
</protein>
<name>A0A938BNV3_UNCW3</name>